<comment type="similarity">
    <text evidence="1 7">Belongs to the peptidase M3 family.</text>
</comment>
<protein>
    <submittedName>
        <fullName evidence="10">Peptidase M3A and M3B thimet/oligopeptidase F</fullName>
    </submittedName>
</protein>
<evidence type="ECO:0000313" key="11">
    <source>
        <dbReference type="Proteomes" id="UP000002774"/>
    </source>
</evidence>
<evidence type="ECO:0000256" key="4">
    <source>
        <dbReference type="ARBA" id="ARBA00022801"/>
    </source>
</evidence>
<evidence type="ECO:0000313" key="10">
    <source>
        <dbReference type="EMBL" id="EHQ29882.1"/>
    </source>
</evidence>
<dbReference type="GO" id="GO:0006508">
    <property type="term" value="P:proteolysis"/>
    <property type="evidence" value="ECO:0007669"/>
    <property type="project" value="UniProtKB-KW"/>
</dbReference>
<sequence length="692" mass="78443">MRYTYITMQKIKKIVLLLCAVPCLATAQNTPAVNVLLQHSNQPIAYDQVNASLIKTALAKTIALSNSRISAITAIPPGKQTWANTMEAFDNLQYELGDLGGKIYLASATYTDDDTRNEANTAAEQLQSYTTGLFLNEPLYKAVKRFAALPAAAQLSSSQKLFLKETLIGFENNGMKLDADGRKKLKATNDKIIALGVQFDKNIAEYKDSITFDKSDLQGVPEKTVAPWALPDGKYMIRINGPNFNDILKYADKEDTRHAVYLKYMNRAYPKNIQVLDSLFYYRQQLAQQLGFKTYAEYALVDKMAGKPQKVWDFLNDLRDKLSPHVGPELAELAELKHQDHPEAQAGIQAWDIGYYRKKLFDTKYKLNTDEIKEYFEMNSTIQGMFTVYQKLFNLRIVEVKGVPLWYAKVKAYELYMDGKKMGTFYLDLYPRPNKYTHFETANISLYHKTATQEILPVGTLICNFPEGTATEPSLLNHGDVVTLFHEFGHLIHFLLCHPAIASQNSFATKGDFVEAPSQFLENFCWQYDVLKLFARNYKTGEMMPKALFDKLKQTQTVGSSMANISQVYYASLDFTYEDRYAAIKGRDINDVSKELSAMTKVPFAEGSHFICSFGHLNSYGANYYGYLWSKVFAQDIFSVFEKNGVMDTATGIRYRKDILEKGATVPEATMLRNFLGREPNSAAFLRLLGIK</sequence>
<dbReference type="GO" id="GO:0004222">
    <property type="term" value="F:metalloendopeptidase activity"/>
    <property type="evidence" value="ECO:0007669"/>
    <property type="project" value="InterPro"/>
</dbReference>
<organism evidence="10 11">
    <name type="scientific">Mucilaginibacter paludis DSM 18603</name>
    <dbReference type="NCBI Taxonomy" id="714943"/>
    <lineage>
        <taxon>Bacteria</taxon>
        <taxon>Pseudomonadati</taxon>
        <taxon>Bacteroidota</taxon>
        <taxon>Sphingobacteriia</taxon>
        <taxon>Sphingobacteriales</taxon>
        <taxon>Sphingobacteriaceae</taxon>
        <taxon>Mucilaginibacter</taxon>
    </lineage>
</organism>
<dbReference type="Gene3D" id="3.40.390.10">
    <property type="entry name" value="Collagenase (Catalytic Domain)"/>
    <property type="match status" value="1"/>
</dbReference>
<feature type="domain" description="Peptidase M3A/M3B catalytic" evidence="9">
    <location>
        <begin position="248"/>
        <end position="690"/>
    </location>
</feature>
<dbReference type="GO" id="GO:0046872">
    <property type="term" value="F:metal ion binding"/>
    <property type="evidence" value="ECO:0007669"/>
    <property type="project" value="UniProtKB-UniRule"/>
</dbReference>
<keyword evidence="3 7" id="KW-0479">Metal-binding</keyword>
<dbReference type="Proteomes" id="UP000002774">
    <property type="component" value="Chromosome"/>
</dbReference>
<dbReference type="InterPro" id="IPR024079">
    <property type="entry name" value="MetalloPept_cat_dom_sf"/>
</dbReference>
<evidence type="ECO:0000256" key="7">
    <source>
        <dbReference type="RuleBase" id="RU003435"/>
    </source>
</evidence>
<keyword evidence="11" id="KW-1185">Reference proteome</keyword>
<keyword evidence="5 7" id="KW-0862">Zinc</keyword>
<dbReference type="InterPro" id="IPR045090">
    <property type="entry name" value="Pept_M3A_M3B"/>
</dbReference>
<evidence type="ECO:0000259" key="9">
    <source>
        <dbReference type="Pfam" id="PF01432"/>
    </source>
</evidence>
<dbReference type="EMBL" id="CM001403">
    <property type="protein sequence ID" value="EHQ29882.1"/>
    <property type="molecule type" value="Genomic_DNA"/>
</dbReference>
<evidence type="ECO:0000256" key="8">
    <source>
        <dbReference type="SAM" id="SignalP"/>
    </source>
</evidence>
<gene>
    <name evidence="10" type="ORF">Mucpa_5815</name>
</gene>
<name>H1Y7N7_9SPHI</name>
<dbReference type="Gene3D" id="1.10.1370.40">
    <property type="match status" value="1"/>
</dbReference>
<dbReference type="Gene3D" id="1.10.1370.10">
    <property type="entry name" value="Neurolysin, domain 3"/>
    <property type="match status" value="1"/>
</dbReference>
<dbReference type="PANTHER" id="PTHR11804:SF84">
    <property type="entry name" value="SACCHAROLYSIN"/>
    <property type="match status" value="1"/>
</dbReference>
<dbReference type="CDD" id="cd06455">
    <property type="entry name" value="M3A_TOP"/>
    <property type="match status" value="1"/>
</dbReference>
<dbReference type="AlphaFoldDB" id="H1Y7N7"/>
<dbReference type="InterPro" id="IPR024077">
    <property type="entry name" value="Neurolysin/TOP_dom2"/>
</dbReference>
<proteinExistence type="inferred from homology"/>
<dbReference type="PANTHER" id="PTHR11804">
    <property type="entry name" value="PROTEASE M3 THIMET OLIGOPEPTIDASE-RELATED"/>
    <property type="match status" value="1"/>
</dbReference>
<comment type="cofactor">
    <cofactor evidence="7">
        <name>Zn(2+)</name>
        <dbReference type="ChEBI" id="CHEBI:29105"/>
    </cofactor>
    <text evidence="7">Binds 1 zinc ion.</text>
</comment>
<keyword evidence="4 7" id="KW-0378">Hydrolase</keyword>
<dbReference type="SUPFAM" id="SSF55486">
    <property type="entry name" value="Metalloproteases ('zincins'), catalytic domain"/>
    <property type="match status" value="1"/>
</dbReference>
<evidence type="ECO:0000256" key="2">
    <source>
        <dbReference type="ARBA" id="ARBA00022670"/>
    </source>
</evidence>
<dbReference type="eggNOG" id="COG0339">
    <property type="taxonomic scope" value="Bacteria"/>
</dbReference>
<dbReference type="Pfam" id="PF01432">
    <property type="entry name" value="Peptidase_M3"/>
    <property type="match status" value="1"/>
</dbReference>
<evidence type="ECO:0000256" key="5">
    <source>
        <dbReference type="ARBA" id="ARBA00022833"/>
    </source>
</evidence>
<dbReference type="InterPro" id="IPR001567">
    <property type="entry name" value="Pept_M3A_M3B_dom"/>
</dbReference>
<feature type="chain" id="PRO_5003558394" evidence="8">
    <location>
        <begin position="28"/>
        <end position="692"/>
    </location>
</feature>
<evidence type="ECO:0000256" key="6">
    <source>
        <dbReference type="ARBA" id="ARBA00023049"/>
    </source>
</evidence>
<reference evidence="10" key="1">
    <citation type="submission" date="2011-09" db="EMBL/GenBank/DDBJ databases">
        <title>The permanent draft genome of Mucilaginibacter paludis DSM 18603.</title>
        <authorList>
            <consortium name="US DOE Joint Genome Institute (JGI-PGF)"/>
            <person name="Lucas S."/>
            <person name="Han J."/>
            <person name="Lapidus A."/>
            <person name="Bruce D."/>
            <person name="Goodwin L."/>
            <person name="Pitluck S."/>
            <person name="Peters L."/>
            <person name="Kyrpides N."/>
            <person name="Mavromatis K."/>
            <person name="Ivanova N."/>
            <person name="Mikhailova N."/>
            <person name="Held B."/>
            <person name="Detter J.C."/>
            <person name="Tapia R."/>
            <person name="Han C."/>
            <person name="Land M."/>
            <person name="Hauser L."/>
            <person name="Markowitz V."/>
            <person name="Cheng J.-F."/>
            <person name="Hugenholtz P."/>
            <person name="Woyke T."/>
            <person name="Wu D."/>
            <person name="Tindall B."/>
            <person name="Brambilla E."/>
            <person name="Klenk H.-P."/>
            <person name="Eisen J.A."/>
        </authorList>
    </citation>
    <scope>NUCLEOTIDE SEQUENCE [LARGE SCALE GENOMIC DNA]</scope>
    <source>
        <strain evidence="10">DSM 18603</strain>
    </source>
</reference>
<evidence type="ECO:0000256" key="1">
    <source>
        <dbReference type="ARBA" id="ARBA00006040"/>
    </source>
</evidence>
<accession>H1Y7N7</accession>
<evidence type="ECO:0000256" key="3">
    <source>
        <dbReference type="ARBA" id="ARBA00022723"/>
    </source>
</evidence>
<dbReference type="HOGENOM" id="CLU_001805_4_0_10"/>
<keyword evidence="6 7" id="KW-0482">Metalloprotease</keyword>
<feature type="signal peptide" evidence="8">
    <location>
        <begin position="1"/>
        <end position="27"/>
    </location>
</feature>
<dbReference type="GO" id="GO:0006518">
    <property type="term" value="P:peptide metabolic process"/>
    <property type="evidence" value="ECO:0007669"/>
    <property type="project" value="TreeGrafter"/>
</dbReference>
<keyword evidence="8" id="KW-0732">Signal</keyword>
<keyword evidence="2 7" id="KW-0645">Protease</keyword>